<feature type="compositionally biased region" description="Low complexity" evidence="2">
    <location>
        <begin position="123"/>
        <end position="139"/>
    </location>
</feature>
<dbReference type="STRING" id="178035.A0A154PSH4"/>
<name>A0A154PSH4_DUFNO</name>
<feature type="compositionally biased region" description="Low complexity" evidence="2">
    <location>
        <begin position="403"/>
        <end position="420"/>
    </location>
</feature>
<keyword evidence="1" id="KW-0862">Zinc</keyword>
<feature type="region of interest" description="Disordered" evidence="2">
    <location>
        <begin position="1"/>
        <end position="159"/>
    </location>
</feature>
<dbReference type="SMART" id="SM00343">
    <property type="entry name" value="ZnF_C2HC"/>
    <property type="match status" value="2"/>
</dbReference>
<dbReference type="Gene3D" id="4.10.60.10">
    <property type="entry name" value="Zinc finger, CCHC-type"/>
    <property type="match status" value="1"/>
</dbReference>
<keyword evidence="1" id="KW-0863">Zinc-finger</keyword>
<dbReference type="EMBL" id="KQ435035">
    <property type="protein sequence ID" value="KZC14060.1"/>
    <property type="molecule type" value="Genomic_DNA"/>
</dbReference>
<dbReference type="SUPFAM" id="SSF57756">
    <property type="entry name" value="Retrovirus zinc finger-like domains"/>
    <property type="match status" value="1"/>
</dbReference>
<evidence type="ECO:0000256" key="1">
    <source>
        <dbReference type="PROSITE-ProRule" id="PRU00047"/>
    </source>
</evidence>
<feature type="compositionally biased region" description="Low complexity" evidence="2">
    <location>
        <begin position="17"/>
        <end position="50"/>
    </location>
</feature>
<keyword evidence="1" id="KW-0479">Metal-binding</keyword>
<accession>A0A154PSH4</accession>
<reference evidence="4 5" key="1">
    <citation type="submission" date="2015-07" db="EMBL/GenBank/DDBJ databases">
        <title>The genome of Dufourea novaeangliae.</title>
        <authorList>
            <person name="Pan H."/>
            <person name="Kapheim K."/>
        </authorList>
    </citation>
    <scope>NUCLEOTIDE SEQUENCE [LARGE SCALE GENOMIC DNA]</scope>
    <source>
        <strain evidence="4">0120121106</strain>
        <tissue evidence="4">Whole body</tissue>
    </source>
</reference>
<feature type="region of interest" description="Disordered" evidence="2">
    <location>
        <begin position="385"/>
        <end position="438"/>
    </location>
</feature>
<organism evidence="4 5">
    <name type="scientific">Dufourea novaeangliae</name>
    <name type="common">Sweat bee</name>
    <dbReference type="NCBI Taxonomy" id="178035"/>
    <lineage>
        <taxon>Eukaryota</taxon>
        <taxon>Metazoa</taxon>
        <taxon>Ecdysozoa</taxon>
        <taxon>Arthropoda</taxon>
        <taxon>Hexapoda</taxon>
        <taxon>Insecta</taxon>
        <taxon>Pterygota</taxon>
        <taxon>Neoptera</taxon>
        <taxon>Endopterygota</taxon>
        <taxon>Hymenoptera</taxon>
        <taxon>Apocrita</taxon>
        <taxon>Aculeata</taxon>
        <taxon>Apoidea</taxon>
        <taxon>Anthophila</taxon>
        <taxon>Halictidae</taxon>
        <taxon>Rophitinae</taxon>
        <taxon>Dufourea</taxon>
    </lineage>
</organism>
<evidence type="ECO:0000256" key="2">
    <source>
        <dbReference type="SAM" id="MobiDB-lite"/>
    </source>
</evidence>
<dbReference type="GO" id="GO:0003676">
    <property type="term" value="F:nucleic acid binding"/>
    <property type="evidence" value="ECO:0007669"/>
    <property type="project" value="InterPro"/>
</dbReference>
<keyword evidence="5" id="KW-1185">Reference proteome</keyword>
<feature type="compositionally biased region" description="Basic residues" evidence="2">
    <location>
        <begin position="54"/>
        <end position="70"/>
    </location>
</feature>
<sequence>MACLDGLGVGAAREGSRSAALRPSSAAPPDRSRSRPSVANGGARAADAGGAVAGKRRKRKRGGRRRRRKPPAPAAEGRHPPPPPPARRAPPPRQRPAEGDPPPDEDHASWSQVVGRKERMRKAAAAAAAPAPPKAAGAKTQRAAPSSGKRDGGGRPPRVPTRAAVALTVAPGSKTPYAEVMRRAVAGVPLAEVGITDLRYRKGQTGSSILEVPGPESSAKADALAARLAEVFRGTDVRVTRPAKTAEMRLAGLDESVTAETVVAAVARVGGCTVAEFRPGVIRRNASGLGTVWLRCPLAASRRLATAGRVAIGWSSVRVEPLEARPLRCFRCLEPGHVRAKCPRDADRAGRCFGCGSREHQVRECGAAPKCPVCTDLGRPARHRLGSKSCAPAPPRRGRRGRGATAAEKPAAAPTETPLAVLEVEMEGSGPGEAMVTE</sequence>
<feature type="domain" description="CCHC-type" evidence="3">
    <location>
        <begin position="328"/>
        <end position="344"/>
    </location>
</feature>
<dbReference type="InterPro" id="IPR036875">
    <property type="entry name" value="Znf_CCHC_sf"/>
</dbReference>
<evidence type="ECO:0000313" key="4">
    <source>
        <dbReference type="EMBL" id="KZC14060.1"/>
    </source>
</evidence>
<dbReference type="AlphaFoldDB" id="A0A154PSH4"/>
<feature type="compositionally biased region" description="Pro residues" evidence="2">
    <location>
        <begin position="80"/>
        <end position="94"/>
    </location>
</feature>
<dbReference type="Proteomes" id="UP000076502">
    <property type="component" value="Unassembled WGS sequence"/>
</dbReference>
<dbReference type="GO" id="GO:0008270">
    <property type="term" value="F:zinc ion binding"/>
    <property type="evidence" value="ECO:0007669"/>
    <property type="project" value="UniProtKB-KW"/>
</dbReference>
<dbReference type="PROSITE" id="PS50158">
    <property type="entry name" value="ZF_CCHC"/>
    <property type="match status" value="1"/>
</dbReference>
<proteinExistence type="predicted"/>
<gene>
    <name evidence="4" type="ORF">WN55_06542</name>
</gene>
<evidence type="ECO:0000259" key="3">
    <source>
        <dbReference type="PROSITE" id="PS50158"/>
    </source>
</evidence>
<protein>
    <recommendedName>
        <fullName evidence="3">CCHC-type domain-containing protein</fullName>
    </recommendedName>
</protein>
<dbReference type="OrthoDB" id="7615112at2759"/>
<dbReference type="InterPro" id="IPR001878">
    <property type="entry name" value="Znf_CCHC"/>
</dbReference>
<evidence type="ECO:0000313" key="5">
    <source>
        <dbReference type="Proteomes" id="UP000076502"/>
    </source>
</evidence>